<keyword evidence="2" id="KW-1185">Reference proteome</keyword>
<dbReference type="EMBL" id="ANOG01000423">
    <property type="protein sequence ID" value="EMI20121.1"/>
    <property type="molecule type" value="Genomic_DNA"/>
</dbReference>
<protein>
    <submittedName>
        <fullName evidence="1">Uncharacterized protein</fullName>
    </submittedName>
</protein>
<gene>
    <name evidence="1" type="ORF">RMSM_02948</name>
</gene>
<organism evidence="1 2">
    <name type="scientific">Rhodopirellula maiorica SM1</name>
    <dbReference type="NCBI Taxonomy" id="1265738"/>
    <lineage>
        <taxon>Bacteria</taxon>
        <taxon>Pseudomonadati</taxon>
        <taxon>Planctomycetota</taxon>
        <taxon>Planctomycetia</taxon>
        <taxon>Pirellulales</taxon>
        <taxon>Pirellulaceae</taxon>
        <taxon>Novipirellula</taxon>
    </lineage>
</organism>
<proteinExistence type="predicted"/>
<dbReference type="Proteomes" id="UP000011991">
    <property type="component" value="Unassembled WGS sequence"/>
</dbReference>
<comment type="caution">
    <text evidence="1">The sequence shown here is derived from an EMBL/GenBank/DDBJ whole genome shotgun (WGS) entry which is preliminary data.</text>
</comment>
<reference evidence="1 2" key="1">
    <citation type="journal article" date="2013" name="Mar. Genomics">
        <title>Expression of sulfatases in Rhodopirellula baltica and the diversity of sulfatases in the genus Rhodopirellula.</title>
        <authorList>
            <person name="Wegner C.E."/>
            <person name="Richter-Heitmann T."/>
            <person name="Klindworth A."/>
            <person name="Klockow C."/>
            <person name="Richter M."/>
            <person name="Achstetter T."/>
            <person name="Glockner F.O."/>
            <person name="Harder J."/>
        </authorList>
    </citation>
    <scope>NUCLEOTIDE SEQUENCE [LARGE SCALE GENOMIC DNA]</scope>
    <source>
        <strain evidence="1 2">SM1</strain>
    </source>
</reference>
<sequence length="43" mass="5049">MPLASRQHLAAQHRIRSSEALDRRFGWRIPKPQIEKVKLTIVN</sequence>
<accession>M5RLN6</accession>
<evidence type="ECO:0000313" key="1">
    <source>
        <dbReference type="EMBL" id="EMI20121.1"/>
    </source>
</evidence>
<evidence type="ECO:0000313" key="2">
    <source>
        <dbReference type="Proteomes" id="UP000011991"/>
    </source>
</evidence>
<dbReference type="AlphaFoldDB" id="M5RLN6"/>
<name>M5RLN6_9BACT</name>